<proteinExistence type="predicted"/>
<keyword evidence="2" id="KW-1185">Reference proteome</keyword>
<dbReference type="CDD" id="cd00229">
    <property type="entry name" value="SGNH_hydrolase"/>
    <property type="match status" value="1"/>
</dbReference>
<protein>
    <recommendedName>
        <fullName evidence="3">SGNH/GDSL hydrolase family protein</fullName>
    </recommendedName>
</protein>
<organism evidence="1 2">
    <name type="scientific">Siminovitchia thermophila</name>
    <dbReference type="NCBI Taxonomy" id="1245522"/>
    <lineage>
        <taxon>Bacteria</taxon>
        <taxon>Bacillati</taxon>
        <taxon>Bacillota</taxon>
        <taxon>Bacilli</taxon>
        <taxon>Bacillales</taxon>
        <taxon>Bacillaceae</taxon>
        <taxon>Siminovitchia</taxon>
    </lineage>
</organism>
<evidence type="ECO:0008006" key="3">
    <source>
        <dbReference type="Google" id="ProtNLM"/>
    </source>
</evidence>
<reference evidence="1 2" key="1">
    <citation type="submission" date="2021-01" db="EMBL/GenBank/DDBJ databases">
        <title>Genomic Encyclopedia of Type Strains, Phase IV (KMG-IV): sequencing the most valuable type-strain genomes for metagenomic binning, comparative biology and taxonomic classification.</title>
        <authorList>
            <person name="Goeker M."/>
        </authorList>
    </citation>
    <scope>NUCLEOTIDE SEQUENCE [LARGE SCALE GENOMIC DNA]</scope>
    <source>
        <strain evidence="1 2">DSM 105453</strain>
    </source>
</reference>
<dbReference type="EMBL" id="JAFBFH010000011">
    <property type="protein sequence ID" value="MBM7714973.1"/>
    <property type="molecule type" value="Genomic_DNA"/>
</dbReference>
<dbReference type="InterPro" id="IPR036514">
    <property type="entry name" value="SGNH_hydro_sf"/>
</dbReference>
<evidence type="ECO:0000313" key="1">
    <source>
        <dbReference type="EMBL" id="MBM7714973.1"/>
    </source>
</evidence>
<name>A0ABS2R7Y7_9BACI</name>
<accession>A0ABS2R7Y7</accession>
<dbReference type="Gene3D" id="3.40.50.1110">
    <property type="entry name" value="SGNH hydrolase"/>
    <property type="match status" value="1"/>
</dbReference>
<comment type="caution">
    <text evidence="1">The sequence shown here is derived from an EMBL/GenBank/DDBJ whole genome shotgun (WGS) entry which is preliminary data.</text>
</comment>
<dbReference type="SUPFAM" id="SSF52266">
    <property type="entry name" value="SGNH hydrolase"/>
    <property type="match status" value="1"/>
</dbReference>
<evidence type="ECO:0000313" key="2">
    <source>
        <dbReference type="Proteomes" id="UP000823485"/>
    </source>
</evidence>
<sequence length="186" mass="21228">MNEQPFKLALVGSKALGEEANGWSIQLQKALADAYGETLDVKIFQYEEQSDQFITSGHGKEVAEFQPDIVLFEPFTLNDNGTVTLEDSHENIHTFISTVQKEKEEAVVILQPPHPIHNATFYPSEVEALEKFAKDNNLPFLNHWAKWPAVENEELRSYLLEDQSAPNDKGHEVWFTYLNEYFIADA</sequence>
<dbReference type="Proteomes" id="UP000823485">
    <property type="component" value="Unassembled WGS sequence"/>
</dbReference>
<gene>
    <name evidence="1" type="ORF">JOC94_001945</name>
</gene>